<name>A0ABD0QLF5_CIRMR</name>
<organism evidence="2 3">
    <name type="scientific">Cirrhinus mrigala</name>
    <name type="common">Mrigala</name>
    <dbReference type="NCBI Taxonomy" id="683832"/>
    <lineage>
        <taxon>Eukaryota</taxon>
        <taxon>Metazoa</taxon>
        <taxon>Chordata</taxon>
        <taxon>Craniata</taxon>
        <taxon>Vertebrata</taxon>
        <taxon>Euteleostomi</taxon>
        <taxon>Actinopterygii</taxon>
        <taxon>Neopterygii</taxon>
        <taxon>Teleostei</taxon>
        <taxon>Ostariophysi</taxon>
        <taxon>Cypriniformes</taxon>
        <taxon>Cyprinidae</taxon>
        <taxon>Labeoninae</taxon>
        <taxon>Labeonini</taxon>
        <taxon>Cirrhinus</taxon>
    </lineage>
</organism>
<feature type="region of interest" description="Disordered" evidence="1">
    <location>
        <begin position="17"/>
        <end position="49"/>
    </location>
</feature>
<comment type="caution">
    <text evidence="2">The sequence shown here is derived from an EMBL/GenBank/DDBJ whole genome shotgun (WGS) entry which is preliminary data.</text>
</comment>
<dbReference type="Proteomes" id="UP001529510">
    <property type="component" value="Unassembled WGS sequence"/>
</dbReference>
<feature type="non-terminal residue" evidence="2">
    <location>
        <position position="49"/>
    </location>
</feature>
<evidence type="ECO:0000256" key="1">
    <source>
        <dbReference type="SAM" id="MobiDB-lite"/>
    </source>
</evidence>
<protein>
    <submittedName>
        <fullName evidence="2">Uncharacterized protein</fullName>
    </submittedName>
</protein>
<evidence type="ECO:0000313" key="2">
    <source>
        <dbReference type="EMBL" id="KAL0187061.1"/>
    </source>
</evidence>
<feature type="non-terminal residue" evidence="2">
    <location>
        <position position="1"/>
    </location>
</feature>
<evidence type="ECO:0000313" key="3">
    <source>
        <dbReference type="Proteomes" id="UP001529510"/>
    </source>
</evidence>
<proteinExistence type="predicted"/>
<gene>
    <name evidence="2" type="ORF">M9458_018731</name>
</gene>
<dbReference type="EMBL" id="JAMKFB020000008">
    <property type="protein sequence ID" value="KAL0187061.1"/>
    <property type="molecule type" value="Genomic_DNA"/>
</dbReference>
<dbReference type="AlphaFoldDB" id="A0ABD0QLF5"/>
<feature type="compositionally biased region" description="Basic residues" evidence="1">
    <location>
        <begin position="40"/>
        <end position="49"/>
    </location>
</feature>
<sequence length="49" mass="5696">FLCGKEIKKRKYIFRLRTRVPPNPPSKLFPEKAQNSEGHRGRKKGASRS</sequence>
<accession>A0ABD0QLF5</accession>
<reference evidence="2 3" key="1">
    <citation type="submission" date="2024-05" db="EMBL/GenBank/DDBJ databases">
        <title>Genome sequencing and assembly of Indian major carp, Cirrhinus mrigala (Hamilton, 1822).</title>
        <authorList>
            <person name="Mohindra V."/>
            <person name="Chowdhury L.M."/>
            <person name="Lal K."/>
            <person name="Jena J.K."/>
        </authorList>
    </citation>
    <scope>NUCLEOTIDE SEQUENCE [LARGE SCALE GENOMIC DNA]</scope>
    <source>
        <strain evidence="2">CM1030</strain>
        <tissue evidence="2">Blood</tissue>
    </source>
</reference>
<keyword evidence="3" id="KW-1185">Reference proteome</keyword>